<dbReference type="InterPro" id="IPR008979">
    <property type="entry name" value="Galactose-bd-like_sf"/>
</dbReference>
<evidence type="ECO:0000256" key="11">
    <source>
        <dbReference type="SAM" id="Phobius"/>
    </source>
</evidence>
<keyword evidence="11" id="KW-0812">Transmembrane</keyword>
<dbReference type="InterPro" id="IPR015882">
    <property type="entry name" value="HEX_bac_N"/>
</dbReference>
<dbReference type="PANTHER" id="PTHR22600:SF57">
    <property type="entry name" value="BETA-N-ACETYLHEXOSAMINIDASE"/>
    <property type="match status" value="1"/>
</dbReference>
<evidence type="ECO:0000256" key="8">
    <source>
        <dbReference type="ARBA" id="ARBA00023088"/>
    </source>
</evidence>
<evidence type="ECO:0000256" key="4">
    <source>
        <dbReference type="ARBA" id="ARBA00022512"/>
    </source>
</evidence>
<evidence type="ECO:0000259" key="14">
    <source>
        <dbReference type="PROSITE" id="PS50847"/>
    </source>
</evidence>
<evidence type="ECO:0000313" key="15">
    <source>
        <dbReference type="EMBL" id="MFC4556207.1"/>
    </source>
</evidence>
<protein>
    <recommendedName>
        <fullName evidence="3">beta-N-acetylhexosaminidase</fullName>
        <ecNumber evidence="3">3.2.1.52</ecNumber>
    </recommendedName>
</protein>
<dbReference type="InterPro" id="IPR000421">
    <property type="entry name" value="FA58C"/>
</dbReference>
<keyword evidence="6 12" id="KW-0732">Signal</keyword>
<organism evidence="15 16">
    <name type="scientific">Georgenia faecalis</name>
    <dbReference type="NCBI Taxonomy" id="2483799"/>
    <lineage>
        <taxon>Bacteria</taxon>
        <taxon>Bacillati</taxon>
        <taxon>Actinomycetota</taxon>
        <taxon>Actinomycetes</taxon>
        <taxon>Micrococcales</taxon>
        <taxon>Bogoriellaceae</taxon>
        <taxon>Georgenia</taxon>
    </lineage>
</organism>
<dbReference type="InterPro" id="IPR035986">
    <property type="entry name" value="PKD_dom_sf"/>
</dbReference>
<dbReference type="PROSITE" id="PS50022">
    <property type="entry name" value="FA58C_3"/>
    <property type="match status" value="1"/>
</dbReference>
<dbReference type="PANTHER" id="PTHR22600">
    <property type="entry name" value="BETA-HEXOSAMINIDASE"/>
    <property type="match status" value="1"/>
</dbReference>
<feature type="domain" description="F5/8 type C" evidence="13">
    <location>
        <begin position="31"/>
        <end position="183"/>
    </location>
</feature>
<evidence type="ECO:0000256" key="6">
    <source>
        <dbReference type="ARBA" id="ARBA00022729"/>
    </source>
</evidence>
<evidence type="ECO:0000256" key="9">
    <source>
        <dbReference type="ARBA" id="ARBA00023295"/>
    </source>
</evidence>
<sequence>MKRTQTTGRGLLAGALVGTMAALGLSLPAGADSHEAGTNVALATNGGEVTASGQELAGRWGPALAIDGVTSGTSTDPQASRWSSNTADDAWIQVELDEPTEVHHVTLYWEAACARQYRLQTSTDGETWTDATGVVEPRCGTVDRQTLDVEGPVSFVRMQGIDRTPIGGTEFGISLWELQVWDGPEVVLPEALDIVPRPVSVEVDGDADPFILDSTSQIVAAGDAADSGEMLADIMRPSTGFELPVVDEPGDGGDITLQVGPEHAVPGHTGNPEAYTLEADEDGITVSATDAHGVFNGVQTLRQLFPSFLEYDEVTSGPWAVPAVSILDAPRFDYRGIMLDVARSFQTVDEVKQYIDALVQFKMNHLHLHLADDQGWRIEITNEGRVEGDDIDYTRLTSISGGTAMTEQGYNDEPGRTGFYTQEDYAEIVDYAAERHVVIVPEIDTPGHTQAALHAIPQLNTEGAAPEPDPATGVPPSHGTGEVGHSTLDTRNEVTYTFLEHVWSQIAEMTPGPYLHVGGDESHVTEEEDYIYFMDRMIDVVEDLGKEPFGWNELALADVHEGNVIQFWAANTAGAELAPERVNENGAKMIVSDSARAYLDQRYDGDDPNDPNDSVSPIGLSWACRDNCTVERYYDWDPQALFPDVNAEGFLGVEGPLWSETVRGIDQALWLVLPRAAALLEIGWTEQDQRLYDDFAGRLATLGGRLTLQDHNFYATPEIEWSVDAAGIDQQVEQAGTATEMTLGVATAPGTTAEEISGTVDFGDGSDPVPVTVTATREGDELHVNGEYLLSAEHTFAAPGTYTGMVTTTGPNGTATAPVTFDVAYTPSIVLDDDEVQAGEDVGVTLAGFVPGAPIVLSLDGTVLATVDADDEGGAVLEVTIPATTAAGAYELTARQGTLEVGAMLTVTAAPAPTPTDPSPTDPSPTDTGSPAPTDDPTHRPTPPRGGGLPNTGAEVGAALLAGLVLLAAGGAILLRRRLTR</sequence>
<comment type="similarity">
    <text evidence="2">Belongs to the glycosyl hydrolase 20 family.</text>
</comment>
<feature type="domain" description="Gram-positive cocci surface proteins LPxTG" evidence="14">
    <location>
        <begin position="949"/>
        <end position="981"/>
    </location>
</feature>
<evidence type="ECO:0000256" key="5">
    <source>
        <dbReference type="ARBA" id="ARBA00022525"/>
    </source>
</evidence>
<keyword evidence="7" id="KW-0378">Hydrolase</keyword>
<dbReference type="PROSITE" id="PS50847">
    <property type="entry name" value="GRAM_POS_ANCHORING"/>
    <property type="match status" value="1"/>
</dbReference>
<dbReference type="EMBL" id="JBHSGF010000009">
    <property type="protein sequence ID" value="MFC4556207.1"/>
    <property type="molecule type" value="Genomic_DNA"/>
</dbReference>
<dbReference type="PRINTS" id="PR00738">
    <property type="entry name" value="GLHYDRLASE20"/>
</dbReference>
<keyword evidence="11" id="KW-1133">Transmembrane helix</keyword>
<proteinExistence type="inferred from homology"/>
<dbReference type="SUPFAM" id="SSF51445">
    <property type="entry name" value="(Trans)glycosidases"/>
    <property type="match status" value="1"/>
</dbReference>
<dbReference type="Gene3D" id="2.60.40.10">
    <property type="entry name" value="Immunoglobulins"/>
    <property type="match status" value="1"/>
</dbReference>
<keyword evidence="16" id="KW-1185">Reference proteome</keyword>
<dbReference type="InterPro" id="IPR013783">
    <property type="entry name" value="Ig-like_fold"/>
</dbReference>
<dbReference type="InterPro" id="IPR017853">
    <property type="entry name" value="GH"/>
</dbReference>
<feature type="region of interest" description="Disordered" evidence="10">
    <location>
        <begin position="909"/>
        <end position="952"/>
    </location>
</feature>
<dbReference type="SUPFAM" id="SSF55545">
    <property type="entry name" value="beta-N-acetylhexosaminidase-like domain"/>
    <property type="match status" value="1"/>
</dbReference>
<gene>
    <name evidence="15" type="ORF">ACFO3F_13195</name>
</gene>
<feature type="signal peptide" evidence="12">
    <location>
        <begin position="1"/>
        <end position="31"/>
    </location>
</feature>
<accession>A0ABV9DBU9</accession>
<dbReference type="Pfam" id="PF02838">
    <property type="entry name" value="Glyco_hydro_20b"/>
    <property type="match status" value="1"/>
</dbReference>
<keyword evidence="5" id="KW-0964">Secreted</keyword>
<dbReference type="Pfam" id="PF00754">
    <property type="entry name" value="F5_F8_type_C"/>
    <property type="match status" value="1"/>
</dbReference>
<reference evidence="16" key="1">
    <citation type="journal article" date="2019" name="Int. J. Syst. Evol. Microbiol.">
        <title>The Global Catalogue of Microorganisms (GCM) 10K type strain sequencing project: providing services to taxonomists for standard genome sequencing and annotation.</title>
        <authorList>
            <consortium name="The Broad Institute Genomics Platform"/>
            <consortium name="The Broad Institute Genome Sequencing Center for Infectious Disease"/>
            <person name="Wu L."/>
            <person name="Ma J."/>
        </authorList>
    </citation>
    <scope>NUCLEOTIDE SEQUENCE [LARGE SCALE GENOMIC DNA]</scope>
    <source>
        <strain evidence="16">JCM 3369</strain>
    </source>
</reference>
<name>A0ABV9DBU9_9MICO</name>
<dbReference type="NCBIfam" id="TIGR01167">
    <property type="entry name" value="LPXTG_anchor"/>
    <property type="match status" value="1"/>
</dbReference>
<comment type="catalytic activity">
    <reaction evidence="1">
        <text>Hydrolysis of terminal non-reducing N-acetyl-D-hexosamine residues in N-acetyl-beta-D-hexosaminides.</text>
        <dbReference type="EC" id="3.2.1.52"/>
    </reaction>
</comment>
<dbReference type="SUPFAM" id="SSF49785">
    <property type="entry name" value="Galactose-binding domain-like"/>
    <property type="match status" value="1"/>
</dbReference>
<dbReference type="InterPro" id="IPR029018">
    <property type="entry name" value="Hex-like_dom2"/>
</dbReference>
<dbReference type="EC" id="3.2.1.52" evidence="3"/>
<feature type="transmembrane region" description="Helical" evidence="11">
    <location>
        <begin position="956"/>
        <end position="975"/>
    </location>
</feature>
<dbReference type="Gene3D" id="2.60.120.260">
    <property type="entry name" value="Galactose-binding domain-like"/>
    <property type="match status" value="1"/>
</dbReference>
<dbReference type="RefSeq" id="WP_164471443.1">
    <property type="nucleotide sequence ID" value="NZ_CP033325.1"/>
</dbReference>
<keyword evidence="11" id="KW-0472">Membrane</keyword>
<feature type="compositionally biased region" description="Low complexity" evidence="10">
    <location>
        <begin position="924"/>
        <end position="935"/>
    </location>
</feature>
<feature type="chain" id="PRO_5047264296" description="beta-N-acetylhexosaminidase" evidence="12">
    <location>
        <begin position="32"/>
        <end position="981"/>
    </location>
</feature>
<feature type="region of interest" description="Disordered" evidence="10">
    <location>
        <begin position="462"/>
        <end position="486"/>
    </location>
</feature>
<evidence type="ECO:0000256" key="2">
    <source>
        <dbReference type="ARBA" id="ARBA00006285"/>
    </source>
</evidence>
<evidence type="ECO:0000313" key="16">
    <source>
        <dbReference type="Proteomes" id="UP001595955"/>
    </source>
</evidence>
<dbReference type="Gene3D" id="3.30.379.10">
    <property type="entry name" value="Chitobiase/beta-hexosaminidase domain 2-like"/>
    <property type="match status" value="1"/>
</dbReference>
<dbReference type="InterPro" id="IPR015883">
    <property type="entry name" value="Glyco_hydro_20_cat"/>
</dbReference>
<evidence type="ECO:0000259" key="13">
    <source>
        <dbReference type="PROSITE" id="PS50022"/>
    </source>
</evidence>
<dbReference type="CDD" id="cd06568">
    <property type="entry name" value="GH20_SpHex_like"/>
    <property type="match status" value="1"/>
</dbReference>
<feature type="compositionally biased region" description="Pro residues" evidence="10">
    <location>
        <begin position="912"/>
        <end position="923"/>
    </location>
</feature>
<evidence type="ECO:0000256" key="10">
    <source>
        <dbReference type="SAM" id="MobiDB-lite"/>
    </source>
</evidence>
<comment type="caution">
    <text evidence="15">The sequence shown here is derived from an EMBL/GenBank/DDBJ whole genome shotgun (WGS) entry which is preliminary data.</text>
</comment>
<dbReference type="Gene3D" id="3.20.20.80">
    <property type="entry name" value="Glycosidases"/>
    <property type="match status" value="1"/>
</dbReference>
<dbReference type="Pfam" id="PF00728">
    <property type="entry name" value="Glyco_hydro_20"/>
    <property type="match status" value="1"/>
</dbReference>
<dbReference type="SUPFAM" id="SSF49299">
    <property type="entry name" value="PKD domain"/>
    <property type="match status" value="1"/>
</dbReference>
<dbReference type="InterPro" id="IPR025705">
    <property type="entry name" value="Beta_hexosaminidase_sua/sub"/>
</dbReference>
<evidence type="ECO:0000256" key="1">
    <source>
        <dbReference type="ARBA" id="ARBA00001231"/>
    </source>
</evidence>
<evidence type="ECO:0000256" key="7">
    <source>
        <dbReference type="ARBA" id="ARBA00022801"/>
    </source>
</evidence>
<evidence type="ECO:0000256" key="12">
    <source>
        <dbReference type="SAM" id="SignalP"/>
    </source>
</evidence>
<dbReference type="Proteomes" id="UP001595955">
    <property type="component" value="Unassembled WGS sequence"/>
</dbReference>
<keyword evidence="4" id="KW-0134">Cell wall</keyword>
<dbReference type="InterPro" id="IPR019931">
    <property type="entry name" value="LPXTG_anchor"/>
</dbReference>
<keyword evidence="9" id="KW-0326">Glycosidase</keyword>
<evidence type="ECO:0000256" key="3">
    <source>
        <dbReference type="ARBA" id="ARBA00012663"/>
    </source>
</evidence>
<keyword evidence="8" id="KW-0572">Peptidoglycan-anchor</keyword>